<dbReference type="EMBL" id="JACGWO010000003">
    <property type="protein sequence ID" value="KAK4431208.1"/>
    <property type="molecule type" value="Genomic_DNA"/>
</dbReference>
<dbReference type="AlphaFoldDB" id="A0AAE2CQX3"/>
<sequence>HITKKGPKITYQTTESLRRPKPENNNFPQNSFGCLQLRRPQIVDLTSNMCSDDNIKGKINTYLGRISKSIVVTGASSVVRVQARLLDLFSRLRRRIAKREKSAGEQATV</sequence>
<feature type="compositionally biased region" description="Polar residues" evidence="1">
    <location>
        <begin position="23"/>
        <end position="32"/>
    </location>
</feature>
<dbReference type="Proteomes" id="UP001293254">
    <property type="component" value="Unassembled WGS sequence"/>
</dbReference>
<reference evidence="2" key="1">
    <citation type="submission" date="2020-06" db="EMBL/GenBank/DDBJ databases">
        <authorList>
            <person name="Li T."/>
            <person name="Hu X."/>
            <person name="Zhang T."/>
            <person name="Song X."/>
            <person name="Zhang H."/>
            <person name="Dai N."/>
            <person name="Sheng W."/>
            <person name="Hou X."/>
            <person name="Wei L."/>
        </authorList>
    </citation>
    <scope>NUCLEOTIDE SEQUENCE</scope>
    <source>
        <strain evidence="2">3651</strain>
        <tissue evidence="2">Leaf</tissue>
    </source>
</reference>
<accession>A0AAE2CQX3</accession>
<feature type="non-terminal residue" evidence="2">
    <location>
        <position position="1"/>
    </location>
</feature>
<reference evidence="2" key="2">
    <citation type="journal article" date="2024" name="Plant">
        <title>Genomic evolution and insights into agronomic trait innovations of Sesamum species.</title>
        <authorList>
            <person name="Miao H."/>
            <person name="Wang L."/>
            <person name="Qu L."/>
            <person name="Liu H."/>
            <person name="Sun Y."/>
            <person name="Le M."/>
            <person name="Wang Q."/>
            <person name="Wei S."/>
            <person name="Zheng Y."/>
            <person name="Lin W."/>
            <person name="Duan Y."/>
            <person name="Cao H."/>
            <person name="Xiong S."/>
            <person name="Wang X."/>
            <person name="Wei L."/>
            <person name="Li C."/>
            <person name="Ma Q."/>
            <person name="Ju M."/>
            <person name="Zhao R."/>
            <person name="Li G."/>
            <person name="Mu C."/>
            <person name="Tian Q."/>
            <person name="Mei H."/>
            <person name="Zhang T."/>
            <person name="Gao T."/>
            <person name="Zhang H."/>
        </authorList>
    </citation>
    <scope>NUCLEOTIDE SEQUENCE</scope>
    <source>
        <strain evidence="2">3651</strain>
    </source>
</reference>
<organism evidence="2 3">
    <name type="scientific">Sesamum alatum</name>
    <dbReference type="NCBI Taxonomy" id="300844"/>
    <lineage>
        <taxon>Eukaryota</taxon>
        <taxon>Viridiplantae</taxon>
        <taxon>Streptophyta</taxon>
        <taxon>Embryophyta</taxon>
        <taxon>Tracheophyta</taxon>
        <taxon>Spermatophyta</taxon>
        <taxon>Magnoliopsida</taxon>
        <taxon>eudicotyledons</taxon>
        <taxon>Gunneridae</taxon>
        <taxon>Pentapetalae</taxon>
        <taxon>asterids</taxon>
        <taxon>lamiids</taxon>
        <taxon>Lamiales</taxon>
        <taxon>Pedaliaceae</taxon>
        <taxon>Sesamum</taxon>
    </lineage>
</organism>
<protein>
    <submittedName>
        <fullName evidence="2">Uncharacterized protein</fullName>
    </submittedName>
</protein>
<keyword evidence="3" id="KW-1185">Reference proteome</keyword>
<evidence type="ECO:0000313" key="2">
    <source>
        <dbReference type="EMBL" id="KAK4431208.1"/>
    </source>
</evidence>
<evidence type="ECO:0000313" key="3">
    <source>
        <dbReference type="Proteomes" id="UP001293254"/>
    </source>
</evidence>
<comment type="caution">
    <text evidence="2">The sequence shown here is derived from an EMBL/GenBank/DDBJ whole genome shotgun (WGS) entry which is preliminary data.</text>
</comment>
<feature type="region of interest" description="Disordered" evidence="1">
    <location>
        <begin position="1"/>
        <end position="32"/>
    </location>
</feature>
<proteinExistence type="predicted"/>
<gene>
    <name evidence="2" type="ORF">Salat_0882900</name>
</gene>
<name>A0AAE2CQX3_9LAMI</name>
<evidence type="ECO:0000256" key="1">
    <source>
        <dbReference type="SAM" id="MobiDB-lite"/>
    </source>
</evidence>